<dbReference type="EMBL" id="KE504259">
    <property type="protein sequence ID" value="EPS93726.1"/>
    <property type="molecule type" value="Genomic_DNA"/>
</dbReference>
<gene>
    <name evidence="2" type="ORF">FOMPIDRAFT_1135630</name>
</gene>
<dbReference type="InParanoid" id="S8DJJ9"/>
<dbReference type="Proteomes" id="UP000015241">
    <property type="component" value="Unassembled WGS sequence"/>
</dbReference>
<keyword evidence="3" id="KW-1185">Reference proteome</keyword>
<evidence type="ECO:0000313" key="3">
    <source>
        <dbReference type="Proteomes" id="UP000015241"/>
    </source>
</evidence>
<dbReference type="OrthoDB" id="2744259at2759"/>
<feature type="region of interest" description="Disordered" evidence="1">
    <location>
        <begin position="134"/>
        <end position="153"/>
    </location>
</feature>
<organism evidence="2 3">
    <name type="scientific">Fomitopsis schrenkii</name>
    <name type="common">Brown rot fungus</name>
    <dbReference type="NCBI Taxonomy" id="2126942"/>
    <lineage>
        <taxon>Eukaryota</taxon>
        <taxon>Fungi</taxon>
        <taxon>Dikarya</taxon>
        <taxon>Basidiomycota</taxon>
        <taxon>Agaricomycotina</taxon>
        <taxon>Agaricomycetes</taxon>
        <taxon>Polyporales</taxon>
        <taxon>Fomitopsis</taxon>
    </lineage>
</organism>
<protein>
    <submittedName>
        <fullName evidence="2">Uncharacterized protein</fullName>
    </submittedName>
</protein>
<name>S8DJJ9_FOMSC</name>
<reference evidence="2 3" key="1">
    <citation type="journal article" date="2012" name="Science">
        <title>The Paleozoic origin of enzymatic lignin decomposition reconstructed from 31 fungal genomes.</title>
        <authorList>
            <person name="Floudas D."/>
            <person name="Binder M."/>
            <person name="Riley R."/>
            <person name="Barry K."/>
            <person name="Blanchette R.A."/>
            <person name="Henrissat B."/>
            <person name="Martinez A.T."/>
            <person name="Otillar R."/>
            <person name="Spatafora J.W."/>
            <person name="Yadav J.S."/>
            <person name="Aerts A."/>
            <person name="Benoit I."/>
            <person name="Boyd A."/>
            <person name="Carlson A."/>
            <person name="Copeland A."/>
            <person name="Coutinho P.M."/>
            <person name="de Vries R.P."/>
            <person name="Ferreira P."/>
            <person name="Findley K."/>
            <person name="Foster B."/>
            <person name="Gaskell J."/>
            <person name="Glotzer D."/>
            <person name="Gorecki P."/>
            <person name="Heitman J."/>
            <person name="Hesse C."/>
            <person name="Hori C."/>
            <person name="Igarashi K."/>
            <person name="Jurgens J.A."/>
            <person name="Kallen N."/>
            <person name="Kersten P."/>
            <person name="Kohler A."/>
            <person name="Kuees U."/>
            <person name="Kumar T.K.A."/>
            <person name="Kuo A."/>
            <person name="LaButti K."/>
            <person name="Larrondo L.F."/>
            <person name="Lindquist E."/>
            <person name="Ling A."/>
            <person name="Lombard V."/>
            <person name="Lucas S."/>
            <person name="Lundell T."/>
            <person name="Martin R."/>
            <person name="McLaughlin D.J."/>
            <person name="Morgenstern I."/>
            <person name="Morin E."/>
            <person name="Murat C."/>
            <person name="Nagy L.G."/>
            <person name="Nolan M."/>
            <person name="Ohm R.A."/>
            <person name="Patyshakuliyeva A."/>
            <person name="Rokas A."/>
            <person name="Ruiz-Duenas F.J."/>
            <person name="Sabat G."/>
            <person name="Salamov A."/>
            <person name="Samejima M."/>
            <person name="Schmutz J."/>
            <person name="Slot J.C."/>
            <person name="St John F."/>
            <person name="Stenlid J."/>
            <person name="Sun H."/>
            <person name="Sun S."/>
            <person name="Syed K."/>
            <person name="Tsang A."/>
            <person name="Wiebenga A."/>
            <person name="Young D."/>
            <person name="Pisabarro A."/>
            <person name="Eastwood D.C."/>
            <person name="Martin F."/>
            <person name="Cullen D."/>
            <person name="Grigoriev I.V."/>
            <person name="Hibbett D.S."/>
        </authorList>
    </citation>
    <scope>NUCLEOTIDE SEQUENCE</scope>
    <source>
        <strain evidence="3">FP-58527</strain>
    </source>
</reference>
<evidence type="ECO:0000313" key="2">
    <source>
        <dbReference type="EMBL" id="EPS93726.1"/>
    </source>
</evidence>
<feature type="non-terminal residue" evidence="2">
    <location>
        <position position="200"/>
    </location>
</feature>
<evidence type="ECO:0000256" key="1">
    <source>
        <dbReference type="SAM" id="MobiDB-lite"/>
    </source>
</evidence>
<dbReference type="eggNOG" id="ENOG502SRET">
    <property type="taxonomic scope" value="Eukaryota"/>
</dbReference>
<proteinExistence type="predicted"/>
<dbReference type="AlphaFoldDB" id="S8DJJ9"/>
<dbReference type="HOGENOM" id="CLU_038071_0_0_1"/>
<sequence length="200" mass="23044">MGGLTGWLRQEFRELELLDEITRLKYEGILPHQVDGATRVALIHSYRTFKGMKYIPRTVHGALKWSEIDTFEVEEPYKEAEWEILKHSRVKKAGNKINEDGEADANTEPTNLSPHVLLEAKYVPAKGSIQLSTLSMDPGKRAKRKHTGDATEDSKREIEPMCFNWNEATYSCAFDTLFSILNYVYQSHNIFWVSHVQQQN</sequence>
<accession>S8DJJ9</accession>
<dbReference type="STRING" id="743788.S8DJJ9"/>